<sequence length="123" mass="13921">MKDSTPRFDFRKVWYKVEGRLKVKSLSCSFVIESPASGDVVHRQMIKELACHLNHCPCDLIKYRNPVDTKEISLAQAGACLNCNKVVNKCGIMKIKLDGLRNGYFAAHMSEKKDSGNKMQPLF</sequence>
<reference evidence="2" key="3">
    <citation type="journal article" date="2010" name="Genome Res.">
        <title>Population genomic sequencing of Coccidioides fungi reveals recent hybridization and transposon control.</title>
        <authorList>
            <person name="Neafsey D.E."/>
            <person name="Barker B.M."/>
            <person name="Sharpton T.J."/>
            <person name="Stajich J.E."/>
            <person name="Park D.J."/>
            <person name="Whiston E."/>
            <person name="Hung C.-Y."/>
            <person name="McMahan C."/>
            <person name="White J."/>
            <person name="Sykes S."/>
            <person name="Heiman D."/>
            <person name="Young S."/>
            <person name="Zeng Q."/>
            <person name="Abouelleil A."/>
            <person name="Aftuck L."/>
            <person name="Bessette D."/>
            <person name="Brown A."/>
            <person name="FitzGerald M."/>
            <person name="Lui A."/>
            <person name="Macdonald J.P."/>
            <person name="Priest M."/>
            <person name="Orbach M.J."/>
            <person name="Galgiani J.N."/>
            <person name="Kirkland T.N."/>
            <person name="Cole G.T."/>
            <person name="Birren B.W."/>
            <person name="Henn M.R."/>
            <person name="Taylor J.W."/>
            <person name="Rounsley S.D."/>
        </authorList>
    </citation>
    <scope>NUCLEOTIDE SEQUENCE [LARGE SCALE GENOMIC DNA]</scope>
    <source>
        <strain evidence="2">RMSCC 3488</strain>
    </source>
</reference>
<protein>
    <submittedName>
        <fullName evidence="1">Uncharacterized protein</fullName>
    </submittedName>
</protein>
<dbReference type="Proteomes" id="UP000054567">
    <property type="component" value="Unassembled WGS sequence"/>
</dbReference>
<evidence type="ECO:0000313" key="2">
    <source>
        <dbReference type="Proteomes" id="UP000054567"/>
    </source>
</evidence>
<reference evidence="2" key="2">
    <citation type="journal article" date="2009" name="Genome Res.">
        <title>Comparative genomic analyses of the human fungal pathogens Coccidioides and their relatives.</title>
        <authorList>
            <person name="Sharpton T.J."/>
            <person name="Stajich J.E."/>
            <person name="Rounsley S.D."/>
            <person name="Gardner M.J."/>
            <person name="Wortman J.R."/>
            <person name="Jordar V.S."/>
            <person name="Maiti R."/>
            <person name="Kodira C.D."/>
            <person name="Neafsey D.E."/>
            <person name="Zeng Q."/>
            <person name="Hung C.-Y."/>
            <person name="McMahan C."/>
            <person name="Muszewska A."/>
            <person name="Grynberg M."/>
            <person name="Mandel M.A."/>
            <person name="Kellner E.M."/>
            <person name="Barker B.M."/>
            <person name="Galgiani J.N."/>
            <person name="Orbach M.J."/>
            <person name="Kirkland T.N."/>
            <person name="Cole G.T."/>
            <person name="Henn M.R."/>
            <person name="Birren B.W."/>
            <person name="Taylor J.W."/>
        </authorList>
    </citation>
    <scope>NUCLEOTIDE SEQUENCE [LARGE SCALE GENOMIC DNA]</scope>
    <source>
        <strain evidence="2">RMSCC 3488</strain>
    </source>
</reference>
<dbReference type="EMBL" id="DS268109">
    <property type="protein sequence ID" value="KMM64682.1"/>
    <property type="molecule type" value="Genomic_DNA"/>
</dbReference>
<name>A0A0J6I0B7_COCPO</name>
<reference evidence="1 2" key="1">
    <citation type="submission" date="2007-06" db="EMBL/GenBank/DDBJ databases">
        <title>The Genome Sequence of Coccidioides posadasii RMSCC_3488.</title>
        <authorList>
            <consortium name="Coccidioides Genome Resources Consortium"/>
            <consortium name="The Broad Institute Genome Sequencing Platform"/>
            <person name="Henn M.R."/>
            <person name="Sykes S."/>
            <person name="Young S."/>
            <person name="Jaffe D."/>
            <person name="Berlin A."/>
            <person name="Alvarez P."/>
            <person name="Butler J."/>
            <person name="Gnerre S."/>
            <person name="Grabherr M."/>
            <person name="Mauceli E."/>
            <person name="Brockman W."/>
            <person name="Kodira C."/>
            <person name="Alvarado L."/>
            <person name="Zeng Q."/>
            <person name="Crawford M."/>
            <person name="Antoine C."/>
            <person name="Devon K."/>
            <person name="Galgiani J."/>
            <person name="Orsborn K."/>
            <person name="Lewis M.L."/>
            <person name="Nusbaum C."/>
            <person name="Galagan J."/>
            <person name="Birren B."/>
        </authorList>
    </citation>
    <scope>NUCLEOTIDE SEQUENCE [LARGE SCALE GENOMIC DNA]</scope>
    <source>
        <strain evidence="1 2">RMSCC 3488</strain>
    </source>
</reference>
<proteinExistence type="predicted"/>
<gene>
    <name evidence="1" type="ORF">CPAG_01034</name>
</gene>
<evidence type="ECO:0000313" key="1">
    <source>
        <dbReference type="EMBL" id="KMM64682.1"/>
    </source>
</evidence>
<dbReference type="AlphaFoldDB" id="A0A0J6I0B7"/>
<dbReference type="VEuPathDB" id="FungiDB:CPAG_01034"/>
<accession>A0A0J6I0B7</accession>
<organism evidence="1 2">
    <name type="scientific">Coccidioides posadasii RMSCC 3488</name>
    <dbReference type="NCBI Taxonomy" id="454284"/>
    <lineage>
        <taxon>Eukaryota</taxon>
        <taxon>Fungi</taxon>
        <taxon>Dikarya</taxon>
        <taxon>Ascomycota</taxon>
        <taxon>Pezizomycotina</taxon>
        <taxon>Eurotiomycetes</taxon>
        <taxon>Eurotiomycetidae</taxon>
        <taxon>Onygenales</taxon>
        <taxon>Onygenaceae</taxon>
        <taxon>Coccidioides</taxon>
    </lineage>
</organism>